<evidence type="ECO:0000313" key="10">
    <source>
        <dbReference type="EMBL" id="RWW91665.1"/>
    </source>
</evidence>
<accession>A0A3S3QL80</accession>
<dbReference type="InterPro" id="IPR041700">
    <property type="entry name" value="OMP_b-brl_3"/>
</dbReference>
<dbReference type="Proteomes" id="UP000287527">
    <property type="component" value="Unassembled WGS sequence"/>
</dbReference>
<dbReference type="Gene3D" id="2.170.130.10">
    <property type="entry name" value="TonB-dependent receptor, plug domain"/>
    <property type="match status" value="1"/>
</dbReference>
<gene>
    <name evidence="10" type="ORF">EPI11_18430</name>
</gene>
<dbReference type="Gene3D" id="2.60.40.1120">
    <property type="entry name" value="Carboxypeptidase-like, regulatory domain"/>
    <property type="match status" value="1"/>
</dbReference>
<evidence type="ECO:0000256" key="5">
    <source>
        <dbReference type="ARBA" id="ARBA00023136"/>
    </source>
</evidence>
<keyword evidence="3 7" id="KW-1134">Transmembrane beta strand</keyword>
<evidence type="ECO:0000256" key="4">
    <source>
        <dbReference type="ARBA" id="ARBA00022692"/>
    </source>
</evidence>
<dbReference type="OrthoDB" id="8764943at2"/>
<keyword evidence="4 7" id="KW-0812">Transmembrane</keyword>
<name>A0A3S3QL80_9FLAO</name>
<comment type="caution">
    <text evidence="10">The sequence shown here is derived from an EMBL/GenBank/DDBJ whole genome shotgun (WGS) entry which is preliminary data.</text>
</comment>
<keyword evidence="8" id="KW-0732">Signal</keyword>
<dbReference type="EMBL" id="SBII01000019">
    <property type="protein sequence ID" value="RWW91665.1"/>
    <property type="molecule type" value="Genomic_DNA"/>
</dbReference>
<evidence type="ECO:0000256" key="3">
    <source>
        <dbReference type="ARBA" id="ARBA00022452"/>
    </source>
</evidence>
<dbReference type="AlphaFoldDB" id="A0A3S3QL80"/>
<dbReference type="Pfam" id="PF13715">
    <property type="entry name" value="CarbopepD_reg_2"/>
    <property type="match status" value="1"/>
</dbReference>
<protein>
    <submittedName>
        <fullName evidence="10">TonB-dependent receptor</fullName>
    </submittedName>
</protein>
<evidence type="ECO:0000313" key="11">
    <source>
        <dbReference type="Proteomes" id="UP000287527"/>
    </source>
</evidence>
<dbReference type="InterPro" id="IPR008969">
    <property type="entry name" value="CarboxyPept-like_regulatory"/>
</dbReference>
<evidence type="ECO:0000259" key="9">
    <source>
        <dbReference type="Pfam" id="PF14905"/>
    </source>
</evidence>
<dbReference type="Pfam" id="PF14905">
    <property type="entry name" value="OMP_b-brl_3"/>
    <property type="match status" value="1"/>
</dbReference>
<evidence type="ECO:0000256" key="8">
    <source>
        <dbReference type="SAM" id="SignalP"/>
    </source>
</evidence>
<dbReference type="Gene3D" id="2.40.170.20">
    <property type="entry name" value="TonB-dependent receptor, beta-barrel domain"/>
    <property type="match status" value="1"/>
</dbReference>
<comment type="similarity">
    <text evidence="7">Belongs to the TonB-dependent receptor family.</text>
</comment>
<reference evidence="10 11" key="1">
    <citation type="submission" date="2019-01" db="EMBL/GenBank/DDBJ databases">
        <title>Flavobacterium sp. nov.,isolated from freshwater.</title>
        <authorList>
            <person name="Zhang R."/>
            <person name="Du Z.-J."/>
        </authorList>
    </citation>
    <scope>NUCLEOTIDE SEQUENCE [LARGE SCALE GENOMIC DNA]</scope>
    <source>
        <strain evidence="10 11">1E403</strain>
    </source>
</reference>
<keyword evidence="6 7" id="KW-0998">Cell outer membrane</keyword>
<keyword evidence="5 7" id="KW-0472">Membrane</keyword>
<feature type="domain" description="Outer membrane protein beta-barrel" evidence="9">
    <location>
        <begin position="377"/>
        <end position="771"/>
    </location>
</feature>
<dbReference type="InterPro" id="IPR036942">
    <property type="entry name" value="Beta-barrel_TonB_sf"/>
</dbReference>
<comment type="subcellular location">
    <subcellularLocation>
        <location evidence="1 7">Cell outer membrane</location>
        <topology evidence="1 7">Multi-pass membrane protein</topology>
    </subcellularLocation>
</comment>
<feature type="chain" id="PRO_5018596197" evidence="8">
    <location>
        <begin position="20"/>
        <end position="793"/>
    </location>
</feature>
<evidence type="ECO:0000256" key="6">
    <source>
        <dbReference type="ARBA" id="ARBA00023237"/>
    </source>
</evidence>
<keyword evidence="10" id="KW-0675">Receptor</keyword>
<evidence type="ECO:0000256" key="7">
    <source>
        <dbReference type="PROSITE-ProRule" id="PRU01360"/>
    </source>
</evidence>
<dbReference type="GO" id="GO:0009279">
    <property type="term" value="C:cell outer membrane"/>
    <property type="evidence" value="ECO:0007669"/>
    <property type="project" value="UniProtKB-SubCell"/>
</dbReference>
<organism evidence="10 11">
    <name type="scientific">Flavobacterium cerinum</name>
    <dbReference type="NCBI Taxonomy" id="2502784"/>
    <lineage>
        <taxon>Bacteria</taxon>
        <taxon>Pseudomonadati</taxon>
        <taxon>Bacteroidota</taxon>
        <taxon>Flavobacteriia</taxon>
        <taxon>Flavobacteriales</taxon>
        <taxon>Flavobacteriaceae</taxon>
        <taxon>Flavobacterium</taxon>
    </lineage>
</organism>
<dbReference type="InterPro" id="IPR039426">
    <property type="entry name" value="TonB-dep_rcpt-like"/>
</dbReference>
<evidence type="ECO:0000256" key="1">
    <source>
        <dbReference type="ARBA" id="ARBA00004571"/>
    </source>
</evidence>
<dbReference type="InterPro" id="IPR037066">
    <property type="entry name" value="Plug_dom_sf"/>
</dbReference>
<keyword evidence="2 7" id="KW-0813">Transport</keyword>
<dbReference type="RefSeq" id="WP_128391466.1">
    <property type="nucleotide sequence ID" value="NZ_SBII01000019.1"/>
</dbReference>
<dbReference type="SUPFAM" id="SSF49464">
    <property type="entry name" value="Carboxypeptidase regulatory domain-like"/>
    <property type="match status" value="1"/>
</dbReference>
<dbReference type="PROSITE" id="PS52016">
    <property type="entry name" value="TONB_DEPENDENT_REC_3"/>
    <property type="match status" value="1"/>
</dbReference>
<dbReference type="SUPFAM" id="SSF56935">
    <property type="entry name" value="Porins"/>
    <property type="match status" value="1"/>
</dbReference>
<evidence type="ECO:0000256" key="2">
    <source>
        <dbReference type="ARBA" id="ARBA00022448"/>
    </source>
</evidence>
<feature type="signal peptide" evidence="8">
    <location>
        <begin position="1"/>
        <end position="19"/>
    </location>
</feature>
<proteinExistence type="inferred from homology"/>
<keyword evidence="11" id="KW-1185">Reference proteome</keyword>
<sequence length="793" mass="90195">MKILLFTLITTLLFITGNAQTKIQGTVIDAVTHEALPLASVSVTDSISHKVIAIAEADDNGNFNLKFSETPSLIVLTVRYLGYAAFVQKITIDKLNTRLTIALKPINNQLDNVVVDSKKHAVTVSGDKIIFSIDKLGIGEANNGLETMRQIAGIRLDKDDNIQFRGSTDVQIMINGKKSLLQGDALREFIRSLKGSDIKSVEIIAQPSARYDAAGTTGIINIILKKNRGGGFSGNVYSSVGYGEYFKGDNGGQLYYNDSLWSINANGSYYDGKSVNHRQVKQTIQLAEGVRKLEQYNEWLPSTISKNLNIGIERKLTNKQIISTGWQYHKSNEWADTYGTTNEYLNGIPVNIVQLTQFLDNPTERLTGNVFYNFTADSTATKLDAQINYAHYKSNHNGFQRNDYNNTLFMQLNGTNETIYNIINMQIDLNQRISKKIDFEGGIKYSNVVMNYLNKYNTNNPSLLSIPESLLNNDFVYRENLASAYTQLSVNLDKWSVLAGLRAEYYDYDATSRTSNQTNKDSYTNWFPSLSINYKKNDNQYQLSYSRRIGRPTYLALNPYYNYIDAYTLDRGNPDLKPQLFHSFQLNYIYKSSFNVSLYGYIYNKGFTTVIDYNEAKNYNVTYQANASKGNRFGVSAMLPYEPFDWWTMQLSLDGAYNYEKSNIPGFSYNGSGFGYDISLYESFKLKQDWSVIWNGYYSGYSNTPNGYSRATYDFSLSVKKYMLDKKLLLSIGCSNILKKNLYNEVTVVDNVKTEWVNKWETRRFYLQVTYYFGGGKTKRVKSSSLSDENDRI</sequence>